<proteinExistence type="predicted"/>
<evidence type="ECO:0000313" key="5">
    <source>
        <dbReference type="Proteomes" id="UP000324705"/>
    </source>
</evidence>
<dbReference type="InterPro" id="IPR002347">
    <property type="entry name" value="SDR_fam"/>
</dbReference>
<dbReference type="Pfam" id="PF00106">
    <property type="entry name" value="adh_short"/>
    <property type="match status" value="1"/>
</dbReference>
<dbReference type="AlphaFoldDB" id="A0A9R0S6L6"/>
<protein>
    <recommendedName>
        <fullName evidence="6">Tropinone reductase I</fullName>
    </recommendedName>
</protein>
<dbReference type="GO" id="GO:0016491">
    <property type="term" value="F:oxidoreductase activity"/>
    <property type="evidence" value="ECO:0007669"/>
    <property type="project" value="UniProtKB-KW"/>
</dbReference>
<feature type="region of interest" description="Disordered" evidence="3">
    <location>
        <begin position="1"/>
        <end position="21"/>
    </location>
</feature>
<keyword evidence="5" id="KW-1185">Reference proteome</keyword>
<keyword evidence="1" id="KW-0521">NADP</keyword>
<name>A0A9R0S6L6_TRITD</name>
<dbReference type="InterPro" id="IPR036291">
    <property type="entry name" value="NAD(P)-bd_dom_sf"/>
</dbReference>
<evidence type="ECO:0008006" key="6">
    <source>
        <dbReference type="Google" id="ProtNLM"/>
    </source>
</evidence>
<dbReference type="PANTHER" id="PTHR42898:SF6">
    <property type="entry name" value="NADP-DEPENDENT MANNITOL DEHYDROGENASE"/>
    <property type="match status" value="1"/>
</dbReference>
<dbReference type="Gramene" id="TRITD4Av1G042670.7">
    <property type="protein sequence ID" value="TRITD4Av1G042670.7"/>
    <property type="gene ID" value="TRITD4Av1G042670"/>
</dbReference>
<dbReference type="EMBL" id="LT934117">
    <property type="protein sequence ID" value="VAH89243.1"/>
    <property type="molecule type" value="Genomic_DNA"/>
</dbReference>
<keyword evidence="2" id="KW-0560">Oxidoreductase</keyword>
<dbReference type="Gene3D" id="3.40.50.720">
    <property type="entry name" value="NAD(P)-binding Rossmann-like Domain"/>
    <property type="match status" value="1"/>
</dbReference>
<gene>
    <name evidence="4" type="ORF">TRITD_4Av1G042670</name>
</gene>
<evidence type="ECO:0000313" key="4">
    <source>
        <dbReference type="EMBL" id="VAH89243.1"/>
    </source>
</evidence>
<dbReference type="InterPro" id="IPR045000">
    <property type="entry name" value="TR"/>
</dbReference>
<accession>A0A9R0S6L6</accession>
<reference evidence="4 5" key="1">
    <citation type="submission" date="2017-09" db="EMBL/GenBank/DDBJ databases">
        <authorList>
            <consortium name="International Durum Wheat Genome Sequencing Consortium (IDWGSC)"/>
            <person name="Milanesi L."/>
        </authorList>
    </citation>
    <scope>NUCLEOTIDE SEQUENCE [LARGE SCALE GENOMIC DNA]</scope>
    <source>
        <strain evidence="5">cv. Svevo</strain>
    </source>
</reference>
<evidence type="ECO:0000256" key="3">
    <source>
        <dbReference type="SAM" id="MobiDB-lite"/>
    </source>
</evidence>
<organism evidence="4 5">
    <name type="scientific">Triticum turgidum subsp. durum</name>
    <name type="common">Durum wheat</name>
    <name type="synonym">Triticum durum</name>
    <dbReference type="NCBI Taxonomy" id="4567"/>
    <lineage>
        <taxon>Eukaryota</taxon>
        <taxon>Viridiplantae</taxon>
        <taxon>Streptophyta</taxon>
        <taxon>Embryophyta</taxon>
        <taxon>Tracheophyta</taxon>
        <taxon>Spermatophyta</taxon>
        <taxon>Magnoliopsida</taxon>
        <taxon>Liliopsida</taxon>
        <taxon>Poales</taxon>
        <taxon>Poaceae</taxon>
        <taxon>BOP clade</taxon>
        <taxon>Pooideae</taxon>
        <taxon>Triticodae</taxon>
        <taxon>Triticeae</taxon>
        <taxon>Triticinae</taxon>
        <taxon>Triticum</taxon>
    </lineage>
</organism>
<dbReference type="PRINTS" id="PR00081">
    <property type="entry name" value="GDHRDH"/>
</dbReference>
<sequence length="145" mass="15720">MAAAEPSGSSQPGAPGRWSLHGKTALVTGGTRGIGRAVVEELAALGAAVHTCSRKEAELGERLKEWEARGFRVTTSVCDLSVREQRERLIGDVAERFGGKLNILVSWNQIASSFLFFLVPSIYHIHPSEMQYCIIGFFSGNTSLL</sequence>
<evidence type="ECO:0000256" key="2">
    <source>
        <dbReference type="ARBA" id="ARBA00023002"/>
    </source>
</evidence>
<dbReference type="SUPFAM" id="SSF51735">
    <property type="entry name" value="NAD(P)-binding Rossmann-fold domains"/>
    <property type="match status" value="1"/>
</dbReference>
<dbReference type="PANTHER" id="PTHR42898">
    <property type="entry name" value="TROPINONE REDUCTASE"/>
    <property type="match status" value="1"/>
</dbReference>
<dbReference type="Proteomes" id="UP000324705">
    <property type="component" value="Chromosome 4A"/>
</dbReference>
<evidence type="ECO:0000256" key="1">
    <source>
        <dbReference type="ARBA" id="ARBA00022857"/>
    </source>
</evidence>